<feature type="domain" description="Lipoprotein-associated type-17" evidence="1">
    <location>
        <begin position="238"/>
        <end position="319"/>
    </location>
</feature>
<feature type="domain" description="Lipoprotein-associated type-17" evidence="1">
    <location>
        <begin position="40"/>
        <end position="122"/>
    </location>
</feature>
<feature type="domain" description="Lipoprotein-associated type-17" evidence="1">
    <location>
        <begin position="865"/>
        <end position="918"/>
    </location>
</feature>
<proteinExistence type="predicted"/>
<dbReference type="AlphaFoldDB" id="A0A448ZYX1"/>
<accession>A0A448ZYX1</accession>
<protein>
    <recommendedName>
        <fullName evidence="1">Lipoprotein-associated type-17 domain-containing protein</fullName>
    </recommendedName>
</protein>
<organism evidence="2">
    <name type="scientific">Metamycoplasma salivarium</name>
    <name type="common">Mycoplasma salivarium</name>
    <dbReference type="NCBI Taxonomy" id="2124"/>
    <lineage>
        <taxon>Bacteria</taxon>
        <taxon>Bacillati</taxon>
        <taxon>Mycoplasmatota</taxon>
        <taxon>Mycoplasmoidales</taxon>
        <taxon>Metamycoplasmataceae</taxon>
        <taxon>Metamycoplasma</taxon>
    </lineage>
</organism>
<dbReference type="EMBL" id="LR214939">
    <property type="protein sequence ID" value="VEU56472.1"/>
    <property type="molecule type" value="Genomic_DNA"/>
</dbReference>
<geneLocation type="plasmid" evidence="2">
    <name>2</name>
</geneLocation>
<sequence>MKKVAKILTITTASVLSVAAIGAITAILIHRRNQRYLVNLNKIVNQTNPILKNKDNLNKKASELKEEDIAFENNEKFQGEVRKLEFNDYDGILKVTYRLVYKVGFKTLISQSIVKQIVGFKTLPQIEKDEIDKEKATIKESLDKEIESSTISLKDTIDKAKTLPKKINYSDIEFSKTNNKDFLYRLKEIVANDKTGTLAVSYYLIYYYKKTDQFIESKVITKTILGFNTYGNILSSELKKVTMQLNIANEEKTKNLASSFLTKNNLATFSNYDHTKFELITHYSHDDILGKLVVKYHLKSLEFDEQSEEIIKEYDGFLTYEQFLISKTKGRLNTYQNSLKNLQIKKDQNQSSLLPSQVTKEMFETTYDNNISLEITNISKQNDPEGTVDVTFRLKTKIKELNDKEVTSEEKTVTLNNFQNTNATSEPDFQTVKSELDNLAKTKVTFDVRNVDKAVTLPSKVTDENIKETLNGIDNSTYTLHKSFQKNDALGTIDIIYYLSKMHNGKKIFSSQFVMTINGFSNLENHLFNEEKARINQLVSDQSNLNFSNFENKENSLPSELKNNKLMLDKNKSLLKDLKLEYEIDANDDEGKLTLKYWFVSQKFENLKSDVQMKTYSLMNAKTRELNNKINNLVPKIKQSVKAYDLKSFKKLFIEKIKLKEVIDKNKLLDLLDLGVDKSQIEITDLNTIKVYEENNSYFMKIKLRFIDRSNKSIEKEIIFDLSKHLWTNFIESWQNNISVNKKESELEKYEQTFAKDMDHKLANQMIEFNNLDNQINELKNKFTLKNQFVSYEYVFSSKDNENGKVTFKIKYVVKYGDNVLTGETKEYTLAGFRTEQSYKLYQQDLKKETERLERVFQNMNDPKINDKNMFPSDVTDSMFTWSGEGFDINTEKPVVENKEFDDNKGRLNVTWHLSSANMRLKSARSESKTNPILYFWKTESKIDSKLEELSKVFIEKYKKRVDELMLSSKDKFLPVIRDKATSKIKEFLLGEMLTKIVKTAKQSTKPYYSVFGIDNPKVDEVFESHLNLAFTRLNDLMHLYIACINWGYEHRKDDTGSIGFWLYITQHVVRYNNIRPFVTNTFKYFGSTVHELVDNLVKEKIENDEKLKEIKEKLSENTLKTTNFAAKYLSEMPWDWVFNGDDVVGKPKFTVQDDLKNDSDARGGYIWLIFRNGWWKIFNTDKYRKKLSNLVSSDSTLSDSQKKNIIEQGKKLLAPVLRTIDVYSEFIKNEILYNVVKIASDVAKAV</sequence>
<dbReference type="InterPro" id="IPR007326">
    <property type="entry name" value="Lipoprotein-assoc_dom"/>
</dbReference>
<gene>
    <name evidence="2" type="ORF">NCTC10113_01381</name>
</gene>
<feature type="domain" description="Lipoprotein-associated type-17" evidence="1">
    <location>
        <begin position="544"/>
        <end position="616"/>
    </location>
</feature>
<feature type="domain" description="Lipoprotein-associated type-17" evidence="1">
    <location>
        <begin position="338"/>
        <end position="419"/>
    </location>
</feature>
<dbReference type="Pfam" id="PF04200">
    <property type="entry name" value="Lipoprotein_17"/>
    <property type="match status" value="8"/>
</dbReference>
<feature type="domain" description="Lipoprotein-associated type-17" evidence="1">
    <location>
        <begin position="443"/>
        <end position="521"/>
    </location>
</feature>
<evidence type="ECO:0000313" key="2">
    <source>
        <dbReference type="EMBL" id="VEU56472.1"/>
    </source>
</evidence>
<name>A0A448ZYX1_METSV</name>
<reference evidence="2" key="1">
    <citation type="submission" date="2019-01" db="EMBL/GenBank/DDBJ databases">
        <authorList>
            <consortium name="Pathogen Informatics"/>
        </authorList>
    </citation>
    <scope>NUCLEOTIDE SEQUENCE [LARGE SCALE GENOMIC DNA]</scope>
    <source>
        <strain evidence="2">NCTC10113</strain>
    </source>
</reference>
<keyword evidence="2" id="KW-0614">Plasmid</keyword>
<feature type="domain" description="Lipoprotein-associated type-17" evidence="1">
    <location>
        <begin position="761"/>
        <end position="835"/>
    </location>
</feature>
<dbReference type="RefSeq" id="WP_129619912.1">
    <property type="nucleotide sequence ID" value="NZ_LR214938.2"/>
</dbReference>
<feature type="domain" description="Lipoprotein-associated type-17" evidence="1">
    <location>
        <begin position="146"/>
        <end position="229"/>
    </location>
</feature>
<evidence type="ECO:0000259" key="1">
    <source>
        <dbReference type="Pfam" id="PF04200"/>
    </source>
</evidence>